<sequence length="753" mass="85935">MAAVIPLRSGYEFLQDTSSKLVDEGMTKVVVAMLMNHILPQLYVSQLSKFETFSVPSPLSIEGEENNDHFLLFEKEASTSGNNCSKCRYFENLAFSSSFNKYCQVNCTNCDCCNNSKELTLDSPTNNYNFDSYHQPIMVLPTSNNNHSSNETNTGNSQYVRDYLLNSLFQSDLHTGNSLSNMQQQTQNDKNYFLSNEGSTIQEPKNMVFPDINRKNQNEKKSMTILPQTTQTLYQNSFIETINNTHSSEEEDASSSSCLSNSSAFSNQSFNVKRESFISNERSWKVAFESEEYKGLLRNTSFKIKTRTDDIEVNISSQLYSSLKYQFNISTFINKKRATELAINQKSYGGIIIATVESLIVKNEEDDDTDEETLKKDEICQDVLKGESELALQPIESIEATESKAFKPFLQQLRREISKEDNDCDEREWICLLNKTKMQFSDQSQHNKKNSYVMRVSFYLNKEFKERKPIIIFDSAPFKIYARRSKKLDESEEPRKRKRKIKSKTTSKKQKSNDISLLSKFESELGELVQFIGEMTNSTERNRAVQAFITNLVSLESIQDRAEPIAPIHIDTSFGRQPGTAAKLLNERIPELNPYPFFDSTFYGNYSNREENSLESSISKDMLLSIGQSSVLDSPHTPDLMKGSESKPHQNHPPRILQLLNQPSSRLDLSKVKNIGSMNPSMLNKYLQDDVQTPTLMNSQQSNNLIGMENSLDIFDVSPLPIQGNISNSLPNETNAFDQLLFDIHRTQPKKEK</sequence>
<dbReference type="RefSeq" id="XP_002683035.1">
    <property type="nucleotide sequence ID" value="XM_002682989.1"/>
</dbReference>
<dbReference type="Proteomes" id="UP000006671">
    <property type="component" value="Unassembled WGS sequence"/>
</dbReference>
<protein>
    <submittedName>
        <fullName evidence="2">Predicted protein</fullName>
    </submittedName>
</protein>
<proteinExistence type="predicted"/>
<keyword evidence="3" id="KW-1185">Reference proteome</keyword>
<evidence type="ECO:0000313" key="3">
    <source>
        <dbReference type="Proteomes" id="UP000006671"/>
    </source>
</evidence>
<organism evidence="3">
    <name type="scientific">Naegleria gruberi</name>
    <name type="common">Amoeba</name>
    <dbReference type="NCBI Taxonomy" id="5762"/>
    <lineage>
        <taxon>Eukaryota</taxon>
        <taxon>Discoba</taxon>
        <taxon>Heterolobosea</taxon>
        <taxon>Tetramitia</taxon>
        <taxon>Eutetramitia</taxon>
        <taxon>Vahlkampfiidae</taxon>
        <taxon>Naegleria</taxon>
    </lineage>
</organism>
<reference evidence="2 3" key="1">
    <citation type="journal article" date="2010" name="Cell">
        <title>The genome of Naegleria gruberi illuminates early eukaryotic versatility.</title>
        <authorList>
            <person name="Fritz-Laylin L.K."/>
            <person name="Prochnik S.E."/>
            <person name="Ginger M.L."/>
            <person name="Dacks J.B."/>
            <person name="Carpenter M.L."/>
            <person name="Field M.C."/>
            <person name="Kuo A."/>
            <person name="Paredez A."/>
            <person name="Chapman J."/>
            <person name="Pham J."/>
            <person name="Shu S."/>
            <person name="Neupane R."/>
            <person name="Cipriano M."/>
            <person name="Mancuso J."/>
            <person name="Tu H."/>
            <person name="Salamov A."/>
            <person name="Lindquist E."/>
            <person name="Shapiro H."/>
            <person name="Lucas S."/>
            <person name="Grigoriev I.V."/>
            <person name="Cande W.Z."/>
            <person name="Fulton C."/>
            <person name="Rokhsar D.S."/>
            <person name="Dawson S.C."/>
        </authorList>
    </citation>
    <scope>NUCLEOTIDE SEQUENCE [LARGE SCALE GENOMIC DNA]</scope>
    <source>
        <strain evidence="2 3">NEG-M</strain>
    </source>
</reference>
<feature type="region of interest" description="Disordered" evidence="1">
    <location>
        <begin position="245"/>
        <end position="264"/>
    </location>
</feature>
<name>D2UXI4_NAEGR</name>
<gene>
    <name evidence="2" type="ORF">NAEGRDRAFT_44951</name>
</gene>
<dbReference type="EMBL" id="GG738845">
    <property type="protein sequence ID" value="EFC50291.1"/>
    <property type="molecule type" value="Genomic_DNA"/>
</dbReference>
<feature type="compositionally biased region" description="Low complexity" evidence="1">
    <location>
        <begin position="254"/>
        <end position="264"/>
    </location>
</feature>
<dbReference type="AlphaFoldDB" id="D2UXI4"/>
<dbReference type="InParanoid" id="D2UXI4"/>
<feature type="compositionally biased region" description="Basic residues" evidence="1">
    <location>
        <begin position="496"/>
        <end position="510"/>
    </location>
</feature>
<feature type="region of interest" description="Disordered" evidence="1">
    <location>
        <begin position="487"/>
        <end position="511"/>
    </location>
</feature>
<accession>D2UXI4</accession>
<dbReference type="VEuPathDB" id="AmoebaDB:NAEGRDRAFT_44951"/>
<dbReference type="OrthoDB" id="10527778at2759"/>
<evidence type="ECO:0000256" key="1">
    <source>
        <dbReference type="SAM" id="MobiDB-lite"/>
    </source>
</evidence>
<feature type="region of interest" description="Disordered" evidence="1">
    <location>
        <begin position="634"/>
        <end position="654"/>
    </location>
</feature>
<evidence type="ECO:0000313" key="2">
    <source>
        <dbReference type="EMBL" id="EFC50291.1"/>
    </source>
</evidence>
<dbReference type="KEGG" id="ngr:NAEGRDRAFT_44951"/>
<dbReference type="GeneID" id="8863754"/>